<feature type="domain" description="C2H2-type" evidence="10">
    <location>
        <begin position="1180"/>
        <end position="1207"/>
    </location>
</feature>
<dbReference type="GO" id="GO:0008270">
    <property type="term" value="F:zinc ion binding"/>
    <property type="evidence" value="ECO:0007669"/>
    <property type="project" value="UniProtKB-KW"/>
</dbReference>
<dbReference type="Gene3D" id="3.40.50.300">
    <property type="entry name" value="P-loop containing nucleotide triphosphate hydrolases"/>
    <property type="match status" value="2"/>
</dbReference>
<dbReference type="SMART" id="SM00355">
    <property type="entry name" value="ZnF_C2H2"/>
    <property type="match status" value="7"/>
</dbReference>
<feature type="compositionally biased region" description="Basic residues" evidence="9">
    <location>
        <begin position="1224"/>
        <end position="1233"/>
    </location>
</feature>
<evidence type="ECO:0000256" key="2">
    <source>
        <dbReference type="ARBA" id="ARBA00022723"/>
    </source>
</evidence>
<feature type="compositionally biased region" description="Low complexity" evidence="9">
    <location>
        <begin position="915"/>
        <end position="928"/>
    </location>
</feature>
<evidence type="ECO:0000259" key="10">
    <source>
        <dbReference type="PROSITE" id="PS50157"/>
    </source>
</evidence>
<dbReference type="InterPro" id="IPR032319">
    <property type="entry name" value="CLP1_P"/>
</dbReference>
<dbReference type="FunFam" id="3.30.160.60:FF:002343">
    <property type="entry name" value="Zinc finger protein 33A"/>
    <property type="match status" value="1"/>
</dbReference>
<dbReference type="EMBL" id="JARQWQ010000141">
    <property type="protein sequence ID" value="KAK2548664.1"/>
    <property type="molecule type" value="Genomic_DNA"/>
</dbReference>
<feature type="region of interest" description="Disordered" evidence="9">
    <location>
        <begin position="143"/>
        <end position="181"/>
    </location>
</feature>
<accession>A0AAD9PTH4</accession>
<evidence type="ECO:0000313" key="11">
    <source>
        <dbReference type="EMBL" id="KAK2548664.1"/>
    </source>
</evidence>
<feature type="region of interest" description="Disordered" evidence="9">
    <location>
        <begin position="915"/>
        <end position="934"/>
    </location>
</feature>
<dbReference type="GO" id="GO:0005634">
    <property type="term" value="C:nucleus"/>
    <property type="evidence" value="ECO:0007669"/>
    <property type="project" value="UniProtKB-SubCell"/>
</dbReference>
<feature type="domain" description="C2H2-type" evidence="10">
    <location>
        <begin position="1007"/>
        <end position="1034"/>
    </location>
</feature>
<dbReference type="Proteomes" id="UP001249851">
    <property type="component" value="Unassembled WGS sequence"/>
</dbReference>
<evidence type="ECO:0000256" key="4">
    <source>
        <dbReference type="ARBA" id="ARBA00022771"/>
    </source>
</evidence>
<name>A0AAD9PTH4_ACRCE</name>
<dbReference type="InterPro" id="IPR036236">
    <property type="entry name" value="Znf_C2H2_sf"/>
</dbReference>
<evidence type="ECO:0000256" key="9">
    <source>
        <dbReference type="SAM" id="MobiDB-lite"/>
    </source>
</evidence>
<dbReference type="PROSITE" id="PS00028">
    <property type="entry name" value="ZINC_FINGER_C2H2_1"/>
    <property type="match status" value="6"/>
</dbReference>
<dbReference type="Pfam" id="PF24419">
    <property type="entry name" value="Cupin_NOL9"/>
    <property type="match status" value="1"/>
</dbReference>
<proteinExistence type="predicted"/>
<dbReference type="FunFam" id="3.30.160.60:FF:000100">
    <property type="entry name" value="Zinc finger 45-like"/>
    <property type="match status" value="2"/>
</dbReference>
<feature type="compositionally biased region" description="Polar residues" evidence="9">
    <location>
        <begin position="1"/>
        <end position="12"/>
    </location>
</feature>
<evidence type="ECO:0000256" key="8">
    <source>
        <dbReference type="PROSITE-ProRule" id="PRU00042"/>
    </source>
</evidence>
<dbReference type="PANTHER" id="PTHR16515">
    <property type="entry name" value="PR DOMAIN ZINC FINGER PROTEIN"/>
    <property type="match status" value="1"/>
</dbReference>
<feature type="region of interest" description="Disordered" evidence="9">
    <location>
        <begin position="1222"/>
        <end position="1345"/>
    </location>
</feature>
<feature type="domain" description="C2H2-type" evidence="10">
    <location>
        <begin position="1095"/>
        <end position="1123"/>
    </location>
</feature>
<dbReference type="InterPro" id="IPR057573">
    <property type="entry name" value="NOL9_N"/>
</dbReference>
<feature type="region of interest" description="Disordered" evidence="9">
    <location>
        <begin position="1"/>
        <end position="42"/>
    </location>
</feature>
<feature type="domain" description="C2H2-type" evidence="10">
    <location>
        <begin position="1152"/>
        <end position="1179"/>
    </location>
</feature>
<dbReference type="FunFam" id="3.30.160.60:FF:000303">
    <property type="entry name" value="Zinc finger protein 41"/>
    <property type="match status" value="1"/>
</dbReference>
<feature type="region of interest" description="Disordered" evidence="9">
    <location>
        <begin position="74"/>
        <end position="112"/>
    </location>
</feature>
<dbReference type="PROSITE" id="PS50157">
    <property type="entry name" value="ZINC_FINGER_C2H2_2"/>
    <property type="match status" value="7"/>
</dbReference>
<feature type="domain" description="C2H2-type" evidence="10">
    <location>
        <begin position="1063"/>
        <end position="1090"/>
    </location>
</feature>
<evidence type="ECO:0000256" key="1">
    <source>
        <dbReference type="ARBA" id="ARBA00004123"/>
    </source>
</evidence>
<keyword evidence="4 8" id="KW-0863">Zinc-finger</keyword>
<dbReference type="FunFam" id="3.30.160.60:FF:000690">
    <property type="entry name" value="Zinc finger protein 354C"/>
    <property type="match status" value="1"/>
</dbReference>
<keyword evidence="3" id="KW-0677">Repeat</keyword>
<keyword evidence="6" id="KW-0539">Nucleus</keyword>
<evidence type="ECO:0000256" key="3">
    <source>
        <dbReference type="ARBA" id="ARBA00022737"/>
    </source>
</evidence>
<keyword evidence="5" id="KW-0862">Zinc</keyword>
<keyword evidence="2" id="KW-0479">Metal-binding</keyword>
<evidence type="ECO:0000256" key="6">
    <source>
        <dbReference type="ARBA" id="ARBA00023242"/>
    </source>
</evidence>
<feature type="domain" description="C2H2-type" evidence="10">
    <location>
        <begin position="1208"/>
        <end position="1235"/>
    </location>
</feature>
<dbReference type="Gene3D" id="3.30.160.60">
    <property type="entry name" value="Classic Zinc Finger"/>
    <property type="match status" value="6"/>
</dbReference>
<gene>
    <name evidence="11" type="ORF">P5673_031106</name>
</gene>
<reference evidence="11" key="1">
    <citation type="journal article" date="2023" name="G3 (Bethesda)">
        <title>Whole genome assembly and annotation of the endangered Caribbean coral Acropora cervicornis.</title>
        <authorList>
            <person name="Selwyn J.D."/>
            <person name="Vollmer S.V."/>
        </authorList>
    </citation>
    <scope>NUCLEOTIDE SEQUENCE</scope>
    <source>
        <strain evidence="11">K2</strain>
    </source>
</reference>
<comment type="caution">
    <text evidence="11">The sequence shown here is derived from an EMBL/GenBank/DDBJ whole genome shotgun (WGS) entry which is preliminary data.</text>
</comment>
<feature type="compositionally biased region" description="Basic and acidic residues" evidence="9">
    <location>
        <begin position="1284"/>
        <end position="1312"/>
    </location>
</feature>
<keyword evidence="12" id="KW-1185">Reference proteome</keyword>
<dbReference type="GO" id="GO:0010468">
    <property type="term" value="P:regulation of gene expression"/>
    <property type="evidence" value="ECO:0007669"/>
    <property type="project" value="TreeGrafter"/>
</dbReference>
<feature type="compositionally biased region" description="Basic and acidic residues" evidence="9">
    <location>
        <begin position="149"/>
        <end position="165"/>
    </location>
</feature>
<dbReference type="GO" id="GO:1990837">
    <property type="term" value="F:sequence-specific double-stranded DNA binding"/>
    <property type="evidence" value="ECO:0007669"/>
    <property type="project" value="UniProtKB-ARBA"/>
</dbReference>
<sequence length="1345" mass="150268">MLKTTNISSNFLESRESLRMSSQMPGGIKRKFRSPNSVKSHVRRSKRLEMTSLAKFIDRFERRRAAFSCALEKTKSRKRKRKMRPENNGVSKGLNRVNDPASNSAAGKKIDLKGRKSILNSDLRYRKGRKSHVTQTIMKRVTGKRRRTVKNEHSKNKRVHTESGTKKKSQNAPRTRLRKKARKEVCGSDGCRAMNEEECSVTAENESREEQLTLESVFRLSNDLANSCLLFLSKRQVLCGSTDIFGSILKPGHAPVDIFSGSTSSLITFSECSQDDFSTGEDFSGKMQHALRNQPQEVTKMIIARGMKMASILLLKSLQTVEVNFVSSFKKYGDIFKLELGKDVLLNPMETLLKNQTADLGFLLVEPDEARCAMLSIPDQWKAVGNLVKYGETRRASKGKTPVVLICGGKDVGKSTFARYLTNSLLNSRKELFFLECDCVRYVYETYAENYRKSKIPLIVNTLGWVKGMGVPLLIDVIHLVQPTHIIQMNYNDTATVYYNRDLTKLKAELSMLVAEEEGEHEQEGKPGALFNPVILQLDANKEKDKVPVSKYTAADKRAIALLSYLSRTNPDLRSGGPGSRRITSLLSCVPYTSLGSNSLFYQRQCCGTGRSERRSGIVRNIDPIRQVLYVLTPLSLEALQRVNTLLKGNLEIPAALLLSTKQVNGPYISTEFTYELYGAMAKKQRPFQIRRHRAKPGDNNLEAFKRATEWSSGQLYADIRDRTLQCDLPSGFRIWYVMIIIIVHKIQMGKKANPIFFSAANASKCSPVYRNISNTKHPRTAVFKSKETGRKHERKGIARRVSNFSSEGESVSPDIPVVVPGQAFSIPPSSFPVQVETSPSSNFHEFSNPLVSISVADAMRSNSPVVVHPSVQPNFHMWNGSISEQQPESPANPPTMATGVFSPLPQPTPVVLPSLPHHHPSQSSQGHTLNSSQISTPSIRGILVDGQSAAPPPPVHMTRSKNAVGQTPPLVVHLKDRGRPVRAKETGLTEEELTDEIVTSSGQKVFRCKKCDKEFSFSSRLKRHLLVHTGARPFECHVCSRRFTQAVDLKRHMLRHSGQKPHVCQFCGKQYTRGDRLKVHLLQHTQEDSGEKPYNCSRCGASFFEAEQLRLHVCEFQDGSREVVVQPGDPTNISGFGDDSCERSDRSGKAYTCDECNASFTKYTSLKSHLLKHTGEKKYRCEHCNKTFFSSSSLKIHVRVHTGDRPFKCKECPRKFSDPSNFNKHKRWHAKQKASGAGTPTFSAITENTSSPDVKLEQGDQAGKNVPLVAKEGASMEESASGIDEREKANAAESAKEDLREDLFPEARQEIEPVESSGFKSPEALLSMASAPDGTVIKQEMETD</sequence>
<dbReference type="PANTHER" id="PTHR16515:SF49">
    <property type="entry name" value="GASTRULA ZINC FINGER PROTEIN XLCGF49.1-LIKE-RELATED"/>
    <property type="match status" value="1"/>
</dbReference>
<organism evidence="11 12">
    <name type="scientific">Acropora cervicornis</name>
    <name type="common">Staghorn coral</name>
    <dbReference type="NCBI Taxonomy" id="6130"/>
    <lineage>
        <taxon>Eukaryota</taxon>
        <taxon>Metazoa</taxon>
        <taxon>Cnidaria</taxon>
        <taxon>Anthozoa</taxon>
        <taxon>Hexacorallia</taxon>
        <taxon>Scleractinia</taxon>
        <taxon>Astrocoeniina</taxon>
        <taxon>Acroporidae</taxon>
        <taxon>Acropora</taxon>
    </lineage>
</organism>
<dbReference type="InterPro" id="IPR013087">
    <property type="entry name" value="Znf_C2H2_type"/>
</dbReference>
<dbReference type="InterPro" id="IPR027417">
    <property type="entry name" value="P-loop_NTPase"/>
</dbReference>
<dbReference type="SUPFAM" id="SSF57667">
    <property type="entry name" value="beta-beta-alpha zinc fingers"/>
    <property type="match status" value="4"/>
</dbReference>
<feature type="compositionally biased region" description="Polar residues" evidence="9">
    <location>
        <begin position="1239"/>
        <end position="1253"/>
    </location>
</feature>
<protein>
    <recommendedName>
        <fullName evidence="7">Polynucleotide 5'-hydroxyl-kinase NOL9</fullName>
    </recommendedName>
</protein>
<evidence type="ECO:0000256" key="7">
    <source>
        <dbReference type="ARBA" id="ARBA00071212"/>
    </source>
</evidence>
<feature type="domain" description="C2H2-type" evidence="10">
    <location>
        <begin position="1035"/>
        <end position="1062"/>
    </location>
</feature>
<comment type="subcellular location">
    <subcellularLocation>
        <location evidence="1">Nucleus</location>
    </subcellularLocation>
</comment>
<evidence type="ECO:0000313" key="12">
    <source>
        <dbReference type="Proteomes" id="UP001249851"/>
    </source>
</evidence>
<dbReference type="Pfam" id="PF00096">
    <property type="entry name" value="zf-C2H2"/>
    <property type="match status" value="5"/>
</dbReference>
<dbReference type="Pfam" id="PF16575">
    <property type="entry name" value="CLP1_P"/>
    <property type="match status" value="1"/>
</dbReference>
<evidence type="ECO:0000256" key="5">
    <source>
        <dbReference type="ARBA" id="ARBA00022833"/>
    </source>
</evidence>
<reference evidence="11" key="2">
    <citation type="journal article" date="2023" name="Science">
        <title>Genomic signatures of disease resistance in endangered staghorn corals.</title>
        <authorList>
            <person name="Vollmer S.V."/>
            <person name="Selwyn J.D."/>
            <person name="Despard B.A."/>
            <person name="Roesel C.L."/>
        </authorList>
    </citation>
    <scope>NUCLEOTIDE SEQUENCE</scope>
    <source>
        <strain evidence="11">K2</strain>
    </source>
</reference>
<dbReference type="InterPro" id="IPR050331">
    <property type="entry name" value="Zinc_finger"/>
</dbReference>